<dbReference type="PANTHER" id="PTHR34819:SF3">
    <property type="entry name" value="CELL SURFACE PROTEIN"/>
    <property type="match status" value="1"/>
</dbReference>
<dbReference type="Proteomes" id="UP000182753">
    <property type="component" value="Unassembled WGS sequence"/>
</dbReference>
<keyword evidence="1" id="KW-0812">Transmembrane</keyword>
<evidence type="ECO:0000313" key="5">
    <source>
        <dbReference type="Proteomes" id="UP000182753"/>
    </source>
</evidence>
<dbReference type="Pfam" id="PF24595">
    <property type="entry name" value="DUF7619"/>
    <property type="match status" value="1"/>
</dbReference>
<dbReference type="InterPro" id="IPR008966">
    <property type="entry name" value="Adhesion_dom_sf"/>
</dbReference>
<feature type="domain" description="DUF7619" evidence="3">
    <location>
        <begin position="538"/>
        <end position="636"/>
    </location>
</feature>
<evidence type="ECO:0000259" key="3">
    <source>
        <dbReference type="Pfam" id="PF24595"/>
    </source>
</evidence>
<evidence type="ECO:0000256" key="1">
    <source>
        <dbReference type="SAM" id="Phobius"/>
    </source>
</evidence>
<dbReference type="InterPro" id="IPR047589">
    <property type="entry name" value="DUF11_rpt"/>
</dbReference>
<dbReference type="InterPro" id="IPR055353">
    <property type="entry name" value="DUF7619"/>
</dbReference>
<organism evidence="4 5">
    <name type="scientific">Candidatus Berkelbacteria bacterium CG1_02_42_45</name>
    <dbReference type="NCBI Taxonomy" id="1805036"/>
    <lineage>
        <taxon>Bacteria</taxon>
        <taxon>Candidatus Berkelbacteria</taxon>
    </lineage>
</organism>
<dbReference type="AlphaFoldDB" id="A0A1J4RT34"/>
<dbReference type="Gene3D" id="2.60.40.740">
    <property type="match status" value="2"/>
</dbReference>
<evidence type="ECO:0000259" key="2">
    <source>
        <dbReference type="Pfam" id="PF01345"/>
    </source>
</evidence>
<evidence type="ECO:0008006" key="6">
    <source>
        <dbReference type="Google" id="ProtNLM"/>
    </source>
</evidence>
<dbReference type="PANTHER" id="PTHR34819">
    <property type="entry name" value="LARGE CYSTEINE-RICH PERIPLASMIC PROTEIN OMCB"/>
    <property type="match status" value="1"/>
</dbReference>
<dbReference type="InterPro" id="IPR051172">
    <property type="entry name" value="Chlamydia_OmcB"/>
</dbReference>
<feature type="transmembrane region" description="Helical" evidence="1">
    <location>
        <begin position="673"/>
        <end position="691"/>
    </location>
</feature>
<dbReference type="EMBL" id="MNUJ01000034">
    <property type="protein sequence ID" value="OIN89570.1"/>
    <property type="molecule type" value="Genomic_DNA"/>
</dbReference>
<comment type="caution">
    <text evidence="4">The sequence shown here is derived from an EMBL/GenBank/DDBJ whole genome shotgun (WGS) entry which is preliminary data.</text>
</comment>
<name>A0A1J4RT34_9BACT</name>
<keyword evidence="1" id="KW-0472">Membrane</keyword>
<dbReference type="NCBIfam" id="TIGR01451">
    <property type="entry name" value="B_ant_repeat"/>
    <property type="match status" value="2"/>
</dbReference>
<accession>A0A1J4RT34</accession>
<dbReference type="Pfam" id="PF01345">
    <property type="entry name" value="DUF11"/>
    <property type="match status" value="1"/>
</dbReference>
<protein>
    <recommendedName>
        <fullName evidence="6">DUF11 domain-containing protein</fullName>
    </recommendedName>
</protein>
<keyword evidence="1" id="KW-1133">Transmembrane helix</keyword>
<dbReference type="InterPro" id="IPR001434">
    <property type="entry name" value="OmcB-like_DUF11"/>
</dbReference>
<sequence>MKRIINFFKKLRPKTKYILGVLALAAIVSQGVFAFTKLSATSPRFNFLSGDYELFRGEDKTAGETVWKDPASGNAGDIFTGIIYYHNGVEGTVAENTKIKVTIPATTVNKSATLSAQISADNAEAVTDTIVDGQVIGLSDLTANLNQDANIEFVSGSVKWYPDQQNNPDTPVVLPFGQSGDKIITPEGVNLGNINGCWQYAGFLTFDFRSRVTTAPAFTVDKTVKNITAGDPDYSDETNASANNRVEFKIVAINTGTEIAENVNIKDTLPAELSFVSGSMKIFRDGSGTAELLPDDVANQIFGTGWNMGDLQIGANKRDMLTFRAKAPSTISESKQVVNNAEITSGALSDSDNAKVNLVPTETPVIVPNKNAKNLTSGQVASPRVIGGRTVLAFDVLAGESIEYTLLTENTGSAAAENYQIQDGIADILEYADVTAISAGGNVVDGTTGNDARLVQYPAVTIGAGESVTRTFTVKVKDPIPNTPPNGYSYDMQMYNKYGDEVIVVLSRPTPPPTPPILHIEKLVRDFTVNELNFVDFNQAIAGDTLEYIIRFSNTGNGPADQVKFSDILPTNMQYISGTTIISVNEAMEHTLPDGIVAGGVTLDTIAAGDSGYIKFKVITDAGIASGTELTNTANLTDNGATISDTAKTTFKAPVIPVSVTPIPLPRTGADTVVIAAVAAFGLLALAYRVAKFI</sequence>
<reference evidence="4 5" key="1">
    <citation type="journal article" date="2016" name="Environ. Microbiol.">
        <title>Genomic resolution of a cold subsurface aquifer community provides metabolic insights for novel microbes adapted to high CO concentrations.</title>
        <authorList>
            <person name="Probst A.J."/>
            <person name="Castelle C.J."/>
            <person name="Singh A."/>
            <person name="Brown C.T."/>
            <person name="Anantharaman K."/>
            <person name="Sharon I."/>
            <person name="Hug L.A."/>
            <person name="Burstein D."/>
            <person name="Emerson J.B."/>
            <person name="Thomas B.C."/>
            <person name="Banfield J.F."/>
        </authorList>
    </citation>
    <scope>NUCLEOTIDE SEQUENCE [LARGE SCALE GENOMIC DNA]</scope>
    <source>
        <strain evidence="4">CG1_02_42_45</strain>
    </source>
</reference>
<feature type="domain" description="DUF11" evidence="2">
    <location>
        <begin position="236"/>
        <end position="353"/>
    </location>
</feature>
<dbReference type="SUPFAM" id="SSF49401">
    <property type="entry name" value="Bacterial adhesins"/>
    <property type="match status" value="1"/>
</dbReference>
<proteinExistence type="predicted"/>
<gene>
    <name evidence="4" type="ORF">AUJ40_01645</name>
</gene>
<evidence type="ECO:0000313" key="4">
    <source>
        <dbReference type="EMBL" id="OIN89570.1"/>
    </source>
</evidence>